<protein>
    <submittedName>
        <fullName evidence="7">ABC transporter transmembrane region</fullName>
    </submittedName>
</protein>
<dbReference type="Proteomes" id="UP000184532">
    <property type="component" value="Unassembled WGS sequence"/>
</dbReference>
<dbReference type="GO" id="GO:0005524">
    <property type="term" value="F:ATP binding"/>
    <property type="evidence" value="ECO:0007669"/>
    <property type="project" value="InterPro"/>
</dbReference>
<comment type="subcellular location">
    <subcellularLocation>
        <location evidence="1">Cell membrane</location>
        <topology evidence="1">Multi-pass membrane protein</topology>
    </subcellularLocation>
</comment>
<dbReference type="OrthoDB" id="8443255at2"/>
<dbReference type="RefSeq" id="WP_073176527.1">
    <property type="nucleotide sequence ID" value="NZ_FQWL01000001.1"/>
</dbReference>
<evidence type="ECO:0000256" key="4">
    <source>
        <dbReference type="ARBA" id="ARBA00023136"/>
    </source>
</evidence>
<accession>A0A1M5IJ15</accession>
<organism evidence="7 8">
    <name type="scientific">Flagellimonas flava</name>
    <dbReference type="NCBI Taxonomy" id="570519"/>
    <lineage>
        <taxon>Bacteria</taxon>
        <taxon>Pseudomonadati</taxon>
        <taxon>Bacteroidota</taxon>
        <taxon>Flavobacteriia</taxon>
        <taxon>Flavobacteriales</taxon>
        <taxon>Flavobacteriaceae</taxon>
        <taxon>Flagellimonas</taxon>
    </lineage>
</organism>
<evidence type="ECO:0000313" key="8">
    <source>
        <dbReference type="Proteomes" id="UP000184532"/>
    </source>
</evidence>
<evidence type="ECO:0000259" key="6">
    <source>
        <dbReference type="PROSITE" id="PS50929"/>
    </source>
</evidence>
<reference evidence="8" key="1">
    <citation type="submission" date="2016-11" db="EMBL/GenBank/DDBJ databases">
        <authorList>
            <person name="Varghese N."/>
            <person name="Submissions S."/>
        </authorList>
    </citation>
    <scope>NUCLEOTIDE SEQUENCE [LARGE SCALE GENOMIC DNA]</scope>
    <source>
        <strain evidence="8">DSM 22638</strain>
    </source>
</reference>
<feature type="transmembrane region" description="Helical" evidence="5">
    <location>
        <begin position="236"/>
        <end position="260"/>
    </location>
</feature>
<feature type="domain" description="ABC transmembrane type-1" evidence="6">
    <location>
        <begin position="108"/>
        <end position="265"/>
    </location>
</feature>
<feature type="transmembrane region" description="Helical" evidence="5">
    <location>
        <begin position="50"/>
        <end position="70"/>
    </location>
</feature>
<evidence type="ECO:0000256" key="5">
    <source>
        <dbReference type="SAM" id="Phobius"/>
    </source>
</evidence>
<evidence type="ECO:0000313" key="7">
    <source>
        <dbReference type="EMBL" id="SHG28251.1"/>
    </source>
</evidence>
<evidence type="ECO:0000256" key="3">
    <source>
        <dbReference type="ARBA" id="ARBA00022989"/>
    </source>
</evidence>
<feature type="transmembrane region" description="Helical" evidence="5">
    <location>
        <begin position="141"/>
        <end position="158"/>
    </location>
</feature>
<evidence type="ECO:0000256" key="2">
    <source>
        <dbReference type="ARBA" id="ARBA00022692"/>
    </source>
</evidence>
<dbReference type="SUPFAM" id="SSF90123">
    <property type="entry name" value="ABC transporter transmembrane region"/>
    <property type="match status" value="1"/>
</dbReference>
<feature type="transmembrane region" description="Helical" evidence="5">
    <location>
        <begin position="12"/>
        <end position="35"/>
    </location>
</feature>
<evidence type="ECO:0000256" key="1">
    <source>
        <dbReference type="ARBA" id="ARBA00004651"/>
    </source>
</evidence>
<gene>
    <name evidence="7" type="ORF">SAMN04488116_0739</name>
</gene>
<dbReference type="PROSITE" id="PS50929">
    <property type="entry name" value="ABC_TM1F"/>
    <property type="match status" value="1"/>
</dbReference>
<feature type="transmembrane region" description="Helical" evidence="5">
    <location>
        <begin position="119"/>
        <end position="135"/>
    </location>
</feature>
<sequence length="281" mass="31887">MSPRKLFYQYKWRFTLTYICILGEAALLLLFPWFIGNAIDDVLSGHFKGAFNLGFLGILLLVVGVVRRVFDSRFYAEVYREAGVTAMVQIQGEKVSVKTARLHMLAELVEFLENTLPELINTLIGLVGVMCILLLLNQKVFWGGVLVTGMVVVIYALSSKKTIFFNEQANDELERQVEVISQKNTVKLGEHLKRMMRWNIKLSDLEALNFSLSWIVALAFLVLSIIVGVGDGIDTYGALFALVMYVFQYIESVLQLPVFYQNWLRLHEILARLRQGGHNGS</sequence>
<keyword evidence="2 5" id="KW-0812">Transmembrane</keyword>
<dbReference type="STRING" id="570519.SAMN04488116_0739"/>
<dbReference type="Pfam" id="PF13748">
    <property type="entry name" value="ABC_membrane_3"/>
    <property type="match status" value="1"/>
</dbReference>
<keyword evidence="3 5" id="KW-1133">Transmembrane helix</keyword>
<proteinExistence type="predicted"/>
<dbReference type="GO" id="GO:0140359">
    <property type="term" value="F:ABC-type transporter activity"/>
    <property type="evidence" value="ECO:0007669"/>
    <property type="project" value="InterPro"/>
</dbReference>
<dbReference type="GO" id="GO:0005886">
    <property type="term" value="C:plasma membrane"/>
    <property type="evidence" value="ECO:0007669"/>
    <property type="project" value="UniProtKB-SubCell"/>
</dbReference>
<dbReference type="InterPro" id="IPR036640">
    <property type="entry name" value="ABC1_TM_sf"/>
</dbReference>
<dbReference type="AlphaFoldDB" id="A0A1M5IJ15"/>
<keyword evidence="8" id="KW-1185">Reference proteome</keyword>
<feature type="transmembrane region" description="Helical" evidence="5">
    <location>
        <begin position="207"/>
        <end position="230"/>
    </location>
</feature>
<dbReference type="EMBL" id="FQWL01000001">
    <property type="protein sequence ID" value="SHG28251.1"/>
    <property type="molecule type" value="Genomic_DNA"/>
</dbReference>
<dbReference type="InterPro" id="IPR011527">
    <property type="entry name" value="ABC1_TM_dom"/>
</dbReference>
<keyword evidence="4 5" id="KW-0472">Membrane</keyword>
<dbReference type="Gene3D" id="1.20.1560.10">
    <property type="entry name" value="ABC transporter type 1, transmembrane domain"/>
    <property type="match status" value="1"/>
</dbReference>
<name>A0A1M5IJ15_9FLAO</name>